<reference evidence="1 2" key="1">
    <citation type="submission" date="2018-06" db="EMBL/GenBank/DDBJ databases">
        <authorList>
            <consortium name="Pathogen Informatics"/>
            <person name="Doyle S."/>
        </authorList>
    </citation>
    <scope>NUCLEOTIDE SEQUENCE [LARGE SCALE GENOMIC DNA]</scope>
    <source>
        <strain evidence="1 2">NCTC10211</strain>
    </source>
</reference>
<organism evidence="1 2">
    <name type="scientific">Serratia marcescens</name>
    <dbReference type="NCBI Taxonomy" id="615"/>
    <lineage>
        <taxon>Bacteria</taxon>
        <taxon>Pseudomonadati</taxon>
        <taxon>Pseudomonadota</taxon>
        <taxon>Gammaproteobacteria</taxon>
        <taxon>Enterobacterales</taxon>
        <taxon>Yersiniaceae</taxon>
        <taxon>Serratia</taxon>
    </lineage>
</organism>
<evidence type="ECO:0000313" key="1">
    <source>
        <dbReference type="EMBL" id="SUI57265.1"/>
    </source>
</evidence>
<dbReference type="EMBL" id="UGYK01000002">
    <property type="protein sequence ID" value="SUI57265.1"/>
    <property type="molecule type" value="Genomic_DNA"/>
</dbReference>
<proteinExistence type="predicted"/>
<dbReference type="AlphaFoldDB" id="A0A379ZA36"/>
<dbReference type="Proteomes" id="UP000254765">
    <property type="component" value="Unassembled WGS sequence"/>
</dbReference>
<sequence length="58" mass="6192">MKPLRPLAYRRDDSGLHRALMQAAQHYLAANGDHRFADGGHAGEGGAVVGAVRPVLWG</sequence>
<name>A0A379ZA36_SERMA</name>
<protein>
    <submittedName>
        <fullName evidence="1">Uncharacterized protein</fullName>
    </submittedName>
</protein>
<gene>
    <name evidence="1" type="ORF">NCTC10211_03412</name>
</gene>
<accession>A0A379ZA36</accession>
<evidence type="ECO:0000313" key="2">
    <source>
        <dbReference type="Proteomes" id="UP000254765"/>
    </source>
</evidence>